<keyword evidence="2" id="KW-1185">Reference proteome</keyword>
<reference evidence="1 2" key="1">
    <citation type="submission" date="2021-06" db="EMBL/GenBank/DDBJ databases">
        <title>Caerostris extrusa draft genome.</title>
        <authorList>
            <person name="Kono N."/>
            <person name="Arakawa K."/>
        </authorList>
    </citation>
    <scope>NUCLEOTIDE SEQUENCE [LARGE SCALE GENOMIC DNA]</scope>
</reference>
<evidence type="ECO:0000313" key="2">
    <source>
        <dbReference type="Proteomes" id="UP001054945"/>
    </source>
</evidence>
<comment type="caution">
    <text evidence="1">The sequence shown here is derived from an EMBL/GenBank/DDBJ whole genome shotgun (WGS) entry which is preliminary data.</text>
</comment>
<dbReference type="Proteomes" id="UP001054945">
    <property type="component" value="Unassembled WGS sequence"/>
</dbReference>
<protein>
    <submittedName>
        <fullName evidence="1">Uncharacterized protein</fullName>
    </submittedName>
</protein>
<sequence>MPTSHINFQGTHVSTILKRASAIIIIQLMITPGQLSSQTISLSWFFFPDLRFIRPLKNWKPLKTFLSALSGSQLWKFTIFVGRLYDPVSFFDSLVV</sequence>
<accession>A0AAV4UXL4</accession>
<name>A0AAV4UXL4_CAEEX</name>
<organism evidence="1 2">
    <name type="scientific">Caerostris extrusa</name>
    <name type="common">Bark spider</name>
    <name type="synonym">Caerostris bankana</name>
    <dbReference type="NCBI Taxonomy" id="172846"/>
    <lineage>
        <taxon>Eukaryota</taxon>
        <taxon>Metazoa</taxon>
        <taxon>Ecdysozoa</taxon>
        <taxon>Arthropoda</taxon>
        <taxon>Chelicerata</taxon>
        <taxon>Arachnida</taxon>
        <taxon>Araneae</taxon>
        <taxon>Araneomorphae</taxon>
        <taxon>Entelegynae</taxon>
        <taxon>Araneoidea</taxon>
        <taxon>Araneidae</taxon>
        <taxon>Caerostris</taxon>
    </lineage>
</organism>
<proteinExistence type="predicted"/>
<evidence type="ECO:0000313" key="1">
    <source>
        <dbReference type="EMBL" id="GIY62661.1"/>
    </source>
</evidence>
<dbReference type="EMBL" id="BPLR01013648">
    <property type="protein sequence ID" value="GIY62661.1"/>
    <property type="molecule type" value="Genomic_DNA"/>
</dbReference>
<gene>
    <name evidence="1" type="ORF">CEXT_759461</name>
</gene>
<dbReference type="AlphaFoldDB" id="A0AAV4UXL4"/>